<dbReference type="GO" id="GO:0046872">
    <property type="term" value="F:metal ion binding"/>
    <property type="evidence" value="ECO:0007669"/>
    <property type="project" value="InterPro"/>
</dbReference>
<name>A0A2V1HQP8_9MICO</name>
<dbReference type="PANTHER" id="PTHR11496:SF102">
    <property type="entry name" value="ALCOHOL DEHYDROGENASE 4"/>
    <property type="match status" value="1"/>
</dbReference>
<dbReference type="AlphaFoldDB" id="A0A2V1HQP8"/>
<dbReference type="FunFam" id="3.40.50.1970:FF:000003">
    <property type="entry name" value="Alcohol dehydrogenase, iron-containing"/>
    <property type="match status" value="1"/>
</dbReference>
<dbReference type="Pfam" id="PF25137">
    <property type="entry name" value="ADH_Fe_C"/>
    <property type="match status" value="1"/>
</dbReference>
<keyword evidence="2" id="KW-0560">Oxidoreductase</keyword>
<evidence type="ECO:0000259" key="3">
    <source>
        <dbReference type="Pfam" id="PF00465"/>
    </source>
</evidence>
<dbReference type="SUPFAM" id="SSF56796">
    <property type="entry name" value="Dehydroquinate synthase-like"/>
    <property type="match status" value="1"/>
</dbReference>
<sequence>MGELFAALRAPSEIIFGAGQRSALSWLGPRLGTRAFICVDPYFATSEEFTELVALVETAGVAAAIFSDVVPELPTDSILAAVEAARSHEADLFIAVGGGSCIDLAKVAACLLAHGGDIGDYYGEFRVPGPILPLIAIPTTAGTGSEVTPVAVITDPRRETKVGISSPYLIPTVAICDPELTLTCPPGVTASAGADALSHCIESYTAISRETNSALAGERVFVGRGELTDSFALAGISAIAQGLQRAYTDASDLEARALVMYGSLMGGLAFGTAGTAAAHALQYPIGAMTHTPHGVGVGMLLPYVMEYNREERVTELAEIARRFGAVGDDESVAALAPQLVQDFLASVGIPSTLDAIGFPTDRVGWAAEQGLAAVRLSENNPRPLADGAVSILGAAAIGRLDAVHERVHPTAKVEKV</sequence>
<dbReference type="Gene3D" id="1.20.1090.10">
    <property type="entry name" value="Dehydroquinate synthase-like - alpha domain"/>
    <property type="match status" value="1"/>
</dbReference>
<dbReference type="EMBL" id="QEOP01000002">
    <property type="protein sequence ID" value="PVZ94923.1"/>
    <property type="molecule type" value="Genomic_DNA"/>
</dbReference>
<evidence type="ECO:0000256" key="2">
    <source>
        <dbReference type="ARBA" id="ARBA00023002"/>
    </source>
</evidence>
<feature type="domain" description="Fe-containing alcohol dehydrogenase-like C-terminal" evidence="4">
    <location>
        <begin position="189"/>
        <end position="388"/>
    </location>
</feature>
<dbReference type="InterPro" id="IPR056798">
    <property type="entry name" value="ADH_Fe_C"/>
</dbReference>
<evidence type="ECO:0000259" key="4">
    <source>
        <dbReference type="Pfam" id="PF25137"/>
    </source>
</evidence>
<dbReference type="Pfam" id="PF00465">
    <property type="entry name" value="Fe-ADH"/>
    <property type="match status" value="1"/>
</dbReference>
<comment type="similarity">
    <text evidence="1">Belongs to the iron-containing alcohol dehydrogenase family.</text>
</comment>
<keyword evidence="6" id="KW-1185">Reference proteome</keyword>
<gene>
    <name evidence="5" type="ORF">DDQ50_12310</name>
</gene>
<evidence type="ECO:0000313" key="5">
    <source>
        <dbReference type="EMBL" id="PVZ94923.1"/>
    </source>
</evidence>
<dbReference type="InterPro" id="IPR001670">
    <property type="entry name" value="ADH_Fe/GldA"/>
</dbReference>
<feature type="domain" description="Alcohol dehydrogenase iron-type/glycerol dehydrogenase GldA" evidence="3">
    <location>
        <begin position="11"/>
        <end position="178"/>
    </location>
</feature>
<dbReference type="GO" id="GO:0004022">
    <property type="term" value="F:alcohol dehydrogenase (NAD+) activity"/>
    <property type="evidence" value="ECO:0007669"/>
    <property type="project" value="TreeGrafter"/>
</dbReference>
<accession>A0A2V1HQP8</accession>
<evidence type="ECO:0000313" key="6">
    <source>
        <dbReference type="Proteomes" id="UP000244893"/>
    </source>
</evidence>
<evidence type="ECO:0000256" key="1">
    <source>
        <dbReference type="ARBA" id="ARBA00007358"/>
    </source>
</evidence>
<dbReference type="Gene3D" id="3.40.50.1970">
    <property type="match status" value="1"/>
</dbReference>
<dbReference type="OrthoDB" id="323926at2"/>
<proteinExistence type="inferred from homology"/>
<reference evidence="5 6" key="1">
    <citation type="submission" date="2018-05" db="EMBL/GenBank/DDBJ databases">
        <title>Amnibacterium sp. M8JJ-5, whole genome shotgun sequence.</title>
        <authorList>
            <person name="Tuo L."/>
        </authorList>
    </citation>
    <scope>NUCLEOTIDE SEQUENCE [LARGE SCALE GENOMIC DNA]</scope>
    <source>
        <strain evidence="5 6">M8JJ-5</strain>
    </source>
</reference>
<dbReference type="Proteomes" id="UP000244893">
    <property type="component" value="Unassembled WGS sequence"/>
</dbReference>
<protein>
    <submittedName>
        <fullName evidence="5">Alcohol dehydrogenase</fullName>
    </submittedName>
</protein>
<dbReference type="PANTHER" id="PTHR11496">
    <property type="entry name" value="ALCOHOL DEHYDROGENASE"/>
    <property type="match status" value="1"/>
</dbReference>
<dbReference type="InterPro" id="IPR039697">
    <property type="entry name" value="Alcohol_dehydrogenase_Fe"/>
</dbReference>
<organism evidence="5 6">
    <name type="scientific">Amnibacterium flavum</name>
    <dbReference type="NCBI Taxonomy" id="2173173"/>
    <lineage>
        <taxon>Bacteria</taxon>
        <taxon>Bacillati</taxon>
        <taxon>Actinomycetota</taxon>
        <taxon>Actinomycetes</taxon>
        <taxon>Micrococcales</taxon>
        <taxon>Microbacteriaceae</taxon>
        <taxon>Amnibacterium</taxon>
    </lineage>
</organism>
<comment type="caution">
    <text evidence="5">The sequence shown here is derived from an EMBL/GenBank/DDBJ whole genome shotgun (WGS) entry which is preliminary data.</text>
</comment>